<dbReference type="OrthoDB" id="3174863at2"/>
<dbReference type="SUPFAM" id="SSF89155">
    <property type="entry name" value="TorD-like"/>
    <property type="match status" value="1"/>
</dbReference>
<dbReference type="PANTHER" id="PTHR34227">
    <property type="entry name" value="CHAPERONE PROTEIN YCDY"/>
    <property type="match status" value="1"/>
</dbReference>
<proteinExistence type="predicted"/>
<evidence type="ECO:0000256" key="1">
    <source>
        <dbReference type="ARBA" id="ARBA00023186"/>
    </source>
</evidence>
<accession>A0A085A7L9</accession>
<gene>
    <name evidence="2" type="ORF">GTGU_02735</name>
</gene>
<dbReference type="RefSeq" id="WP_038157878.1">
    <property type="nucleotide sequence ID" value="NZ_JMTB01000085.1"/>
</dbReference>
<protein>
    <submittedName>
        <fullName evidence="2">TorD family oxidoreductase/chaperone protein</fullName>
    </submittedName>
</protein>
<dbReference type="Pfam" id="PF02613">
    <property type="entry name" value="Nitrate_red_del"/>
    <property type="match status" value="1"/>
</dbReference>
<dbReference type="Proteomes" id="UP000028630">
    <property type="component" value="Unassembled WGS sequence"/>
</dbReference>
<dbReference type="InterPro" id="IPR050289">
    <property type="entry name" value="TorD/DmsD_chaperones"/>
</dbReference>
<dbReference type="Gene3D" id="1.10.3480.10">
    <property type="entry name" value="TorD-like"/>
    <property type="match status" value="1"/>
</dbReference>
<dbReference type="InterPro" id="IPR026269">
    <property type="entry name" value="DmsD-type"/>
</dbReference>
<keyword evidence="3" id="KW-1185">Reference proteome</keyword>
<dbReference type="InterPro" id="IPR036411">
    <property type="entry name" value="TorD-like_sf"/>
</dbReference>
<reference evidence="3" key="1">
    <citation type="submission" date="2014-05" db="EMBL/GenBank/DDBJ databases">
        <title>ATOL: Assembling a taxonomically balanced genome-scale reconstruction of the evolutionary history of the Enterobacteriaceae.</title>
        <authorList>
            <person name="Plunkett G. III"/>
            <person name="Neeno-Eckwall E.C."/>
            <person name="Glasner J.D."/>
            <person name="Perna N.T."/>
        </authorList>
    </citation>
    <scope>NUCLEOTIDE SEQUENCE [LARGE SCALE GENOMIC DNA]</scope>
    <source>
        <strain evidence="3">ATCC 49490</strain>
    </source>
</reference>
<evidence type="ECO:0000313" key="2">
    <source>
        <dbReference type="EMBL" id="KFC06214.1"/>
    </source>
</evidence>
<dbReference type="EMBL" id="JMTB01000085">
    <property type="protein sequence ID" value="KFC06214.1"/>
    <property type="molecule type" value="Genomic_DNA"/>
</dbReference>
<evidence type="ECO:0000313" key="3">
    <source>
        <dbReference type="Proteomes" id="UP000028630"/>
    </source>
</evidence>
<dbReference type="InterPro" id="IPR020945">
    <property type="entry name" value="DMSO/NO3_reduct_chaperone"/>
</dbReference>
<dbReference type="PANTHER" id="PTHR34227:SF13">
    <property type="entry name" value="TAT PROOFREADING CHAPERONE DMSD-RELATED"/>
    <property type="match status" value="1"/>
</dbReference>
<keyword evidence="1" id="KW-0143">Chaperone</keyword>
<dbReference type="AlphaFoldDB" id="A0A085A7L9"/>
<organism evidence="2 3">
    <name type="scientific">Trabulsiella guamensis ATCC 49490</name>
    <dbReference type="NCBI Taxonomy" id="1005994"/>
    <lineage>
        <taxon>Bacteria</taxon>
        <taxon>Pseudomonadati</taxon>
        <taxon>Pseudomonadota</taxon>
        <taxon>Gammaproteobacteria</taxon>
        <taxon>Enterobacterales</taxon>
        <taxon>Enterobacteriaceae</taxon>
        <taxon>Trabulsiella</taxon>
    </lineage>
</organism>
<name>A0A085A7L9_9ENTR</name>
<sequence length="197" mass="22847">MSAHAVMTRILGALFYYSPERSETRELLQCLPTLPSLYSWQDPERITALCEEWPQPDEEALIWQFSTLFEGQGEMVAPPWGSVYLERDNLLMGESTAMYRAFLQRHGIAFDGKDNEPEDQFGLMLLAWSALLERGNPNAAATLLEVHLLPWAHRYLELLKRNEISPFYARLARVATLFLNDVQQRKALRPETRRLFF</sequence>
<dbReference type="PIRSF" id="PIRSF004690">
    <property type="entry name" value="DmsD"/>
    <property type="match status" value="1"/>
</dbReference>
<dbReference type="eggNOG" id="COG3381">
    <property type="taxonomic scope" value="Bacteria"/>
</dbReference>
<comment type="caution">
    <text evidence="2">The sequence shown here is derived from an EMBL/GenBank/DDBJ whole genome shotgun (WGS) entry which is preliminary data.</text>
</comment>